<dbReference type="SUPFAM" id="SSF56300">
    <property type="entry name" value="Metallo-dependent phosphatases"/>
    <property type="match status" value="1"/>
</dbReference>
<evidence type="ECO:0000259" key="1">
    <source>
        <dbReference type="Pfam" id="PF00149"/>
    </source>
</evidence>
<proteinExistence type="predicted"/>
<dbReference type="RefSeq" id="WP_136881597.1">
    <property type="nucleotide sequence ID" value="NZ_SWDX01000009.1"/>
</dbReference>
<dbReference type="PANTHER" id="PTHR43143:SF1">
    <property type="entry name" value="SERINE_THREONINE-PROTEIN PHOSPHATASE CPPED1"/>
    <property type="match status" value="1"/>
</dbReference>
<dbReference type="AlphaFoldDB" id="A0A4U1G381"/>
<accession>A0A4U1G381</accession>
<protein>
    <submittedName>
        <fullName evidence="2">Metallophosphoesterase</fullName>
    </submittedName>
</protein>
<evidence type="ECO:0000313" key="3">
    <source>
        <dbReference type="Proteomes" id="UP000309594"/>
    </source>
</evidence>
<organism evidence="2 3">
    <name type="scientific">Pedobacter hiemivivus</name>
    <dbReference type="NCBI Taxonomy" id="2530454"/>
    <lineage>
        <taxon>Bacteria</taxon>
        <taxon>Pseudomonadati</taxon>
        <taxon>Bacteroidota</taxon>
        <taxon>Sphingobacteriia</taxon>
        <taxon>Sphingobacteriales</taxon>
        <taxon>Sphingobacteriaceae</taxon>
        <taxon>Pedobacter</taxon>
    </lineage>
</organism>
<gene>
    <name evidence="2" type="ORF">FBD94_20590</name>
</gene>
<dbReference type="Gene3D" id="3.60.21.10">
    <property type="match status" value="1"/>
</dbReference>
<dbReference type="EMBL" id="SWDX01000009">
    <property type="protein sequence ID" value="TKC57674.1"/>
    <property type="molecule type" value="Genomic_DNA"/>
</dbReference>
<sequence length="264" mass="29876">MRTFFLFFISIILVSCNHFEFSPNQTFDGVSLKVINANNLKRLGTGVNDDTVKFILTGDSQRSRDETVKLCKAANAIDGIDFVVLNGDITEFGVLKEMVWISRTLEDLTMPYIAVIGNHDETGRGKESFRNMFGELNYSFVYGGIKFICHDSNSREYNFNGQVPNMPWMKAQLQPSPDVTGYIAVSHIPVNSIDFDSKLKDDYINSFAQTPGFLASLNAHTHNFEVFYPDNSGIPYIVTSSMDKREFLVIQIVNNKLSFERVPF</sequence>
<dbReference type="PROSITE" id="PS51257">
    <property type="entry name" value="PROKAR_LIPOPROTEIN"/>
    <property type="match status" value="1"/>
</dbReference>
<dbReference type="Proteomes" id="UP000309594">
    <property type="component" value="Unassembled WGS sequence"/>
</dbReference>
<dbReference type="Pfam" id="PF00149">
    <property type="entry name" value="Metallophos"/>
    <property type="match status" value="1"/>
</dbReference>
<dbReference type="PANTHER" id="PTHR43143">
    <property type="entry name" value="METALLOPHOSPHOESTERASE, CALCINEURIN SUPERFAMILY"/>
    <property type="match status" value="1"/>
</dbReference>
<feature type="domain" description="Calcineurin-like phosphoesterase" evidence="1">
    <location>
        <begin position="53"/>
        <end position="223"/>
    </location>
</feature>
<dbReference type="GO" id="GO:0016787">
    <property type="term" value="F:hydrolase activity"/>
    <property type="evidence" value="ECO:0007669"/>
    <property type="project" value="InterPro"/>
</dbReference>
<comment type="caution">
    <text evidence="2">The sequence shown here is derived from an EMBL/GenBank/DDBJ whole genome shotgun (WGS) entry which is preliminary data.</text>
</comment>
<dbReference type="InterPro" id="IPR051918">
    <property type="entry name" value="STPP_CPPED1"/>
</dbReference>
<name>A0A4U1G381_9SPHI</name>
<dbReference type="InterPro" id="IPR004843">
    <property type="entry name" value="Calcineurin-like_PHP"/>
</dbReference>
<dbReference type="InterPro" id="IPR029052">
    <property type="entry name" value="Metallo-depent_PP-like"/>
</dbReference>
<reference evidence="2 3" key="1">
    <citation type="submission" date="2019-04" db="EMBL/GenBank/DDBJ databases">
        <title>Pedobacter sp. RP-1-16 sp. nov., isolated from Arctic soil.</title>
        <authorList>
            <person name="Dahal R.H."/>
            <person name="Kim D.-U."/>
        </authorList>
    </citation>
    <scope>NUCLEOTIDE SEQUENCE [LARGE SCALE GENOMIC DNA]</scope>
    <source>
        <strain evidence="2 3">RP-1-16</strain>
    </source>
</reference>
<evidence type="ECO:0000313" key="2">
    <source>
        <dbReference type="EMBL" id="TKC57674.1"/>
    </source>
</evidence>